<dbReference type="RefSeq" id="WP_146512255.1">
    <property type="nucleotide sequence ID" value="NZ_SIHI01000052.1"/>
</dbReference>
<gene>
    <name evidence="1" type="ORF">KOR42_49430</name>
</gene>
<organism evidence="1 2">
    <name type="scientific">Thalassoglobus neptunius</name>
    <dbReference type="NCBI Taxonomy" id="1938619"/>
    <lineage>
        <taxon>Bacteria</taxon>
        <taxon>Pseudomonadati</taxon>
        <taxon>Planctomycetota</taxon>
        <taxon>Planctomycetia</taxon>
        <taxon>Planctomycetales</taxon>
        <taxon>Planctomycetaceae</taxon>
        <taxon>Thalassoglobus</taxon>
    </lineage>
</organism>
<dbReference type="Proteomes" id="UP000317243">
    <property type="component" value="Unassembled WGS sequence"/>
</dbReference>
<name>A0A5C5VQX3_9PLAN</name>
<accession>A0A5C5VQX3</accession>
<proteinExistence type="predicted"/>
<reference evidence="1 2" key="1">
    <citation type="submission" date="2019-02" db="EMBL/GenBank/DDBJ databases">
        <title>Deep-cultivation of Planctomycetes and their phenomic and genomic characterization uncovers novel biology.</title>
        <authorList>
            <person name="Wiegand S."/>
            <person name="Jogler M."/>
            <person name="Boedeker C."/>
            <person name="Pinto D."/>
            <person name="Vollmers J."/>
            <person name="Rivas-Marin E."/>
            <person name="Kohn T."/>
            <person name="Peeters S.H."/>
            <person name="Heuer A."/>
            <person name="Rast P."/>
            <person name="Oberbeckmann S."/>
            <person name="Bunk B."/>
            <person name="Jeske O."/>
            <person name="Meyerdierks A."/>
            <person name="Storesund J.E."/>
            <person name="Kallscheuer N."/>
            <person name="Luecker S."/>
            <person name="Lage O.M."/>
            <person name="Pohl T."/>
            <person name="Merkel B.J."/>
            <person name="Hornburger P."/>
            <person name="Mueller R.-W."/>
            <person name="Bruemmer F."/>
            <person name="Labrenz M."/>
            <person name="Spormann A.M."/>
            <person name="Op Den Camp H."/>
            <person name="Overmann J."/>
            <person name="Amann R."/>
            <person name="Jetten M.S.M."/>
            <person name="Mascher T."/>
            <person name="Medema M.H."/>
            <person name="Devos D.P."/>
            <person name="Kaster A.-K."/>
            <person name="Ovreas L."/>
            <person name="Rohde M."/>
            <person name="Galperin M.Y."/>
            <person name="Jogler C."/>
        </authorList>
    </citation>
    <scope>NUCLEOTIDE SEQUENCE [LARGE SCALE GENOMIC DNA]</scope>
    <source>
        <strain evidence="1 2">KOR42</strain>
    </source>
</reference>
<dbReference type="OrthoDB" id="9758243at2"/>
<dbReference type="EMBL" id="SIHI01000052">
    <property type="protein sequence ID" value="TWT40201.1"/>
    <property type="molecule type" value="Genomic_DNA"/>
</dbReference>
<sequence>MFTEANTVEQMVLDACVSNGWTYAAGPTLSRQASDVFVESSLRQALIKLNPEIAGLPMSCGGCRGY</sequence>
<keyword evidence="2" id="KW-1185">Reference proteome</keyword>
<dbReference type="AlphaFoldDB" id="A0A5C5VQX3"/>
<evidence type="ECO:0000313" key="1">
    <source>
        <dbReference type="EMBL" id="TWT40201.1"/>
    </source>
</evidence>
<protein>
    <submittedName>
        <fullName evidence="1">Uncharacterized protein</fullName>
    </submittedName>
</protein>
<evidence type="ECO:0000313" key="2">
    <source>
        <dbReference type="Proteomes" id="UP000317243"/>
    </source>
</evidence>
<comment type="caution">
    <text evidence="1">The sequence shown here is derived from an EMBL/GenBank/DDBJ whole genome shotgun (WGS) entry which is preliminary data.</text>
</comment>